<accession>A0ABU0JDT3</accession>
<name>A0ABU0JDT3_9HYPH</name>
<dbReference type="RefSeq" id="WP_307279287.1">
    <property type="nucleotide sequence ID" value="NZ_JAUSVX010000012.1"/>
</dbReference>
<proteinExistence type="predicted"/>
<dbReference type="Proteomes" id="UP001242480">
    <property type="component" value="Unassembled WGS sequence"/>
</dbReference>
<protein>
    <submittedName>
        <fullName evidence="1">Uncharacterized protein</fullName>
    </submittedName>
</protein>
<comment type="caution">
    <text evidence="1">The sequence shown here is derived from an EMBL/GenBank/DDBJ whole genome shotgun (WGS) entry which is preliminary data.</text>
</comment>
<sequence>MDRSDQGGDRAATCGWFVLQGIDPAMGSPALEARFRVDDVAVLRAALGDLADGRDPDLEWVYPLERAHLDAIEQRFGASIGDGAYEVMLLPWHFTREAPYLNHGGFELPLMLEGRKPFAKFSNVYPDEWFDDVIGRFDPFVQEGRFVRRIVTRPFDEPARWHDGGIVDGFREVYFALPGEEWRIDAYLLLVEVGLKAGWNDALERYEGSLLGYEDWQTDWWLEALRSRRRPQPAHDDDHTRRQGRSLVAAMQSSPYPDLRIEPTRSRLPVRDIDL</sequence>
<dbReference type="EMBL" id="JAUSVX010000012">
    <property type="protein sequence ID" value="MDQ0472447.1"/>
    <property type="molecule type" value="Genomic_DNA"/>
</dbReference>
<evidence type="ECO:0000313" key="1">
    <source>
        <dbReference type="EMBL" id="MDQ0472447.1"/>
    </source>
</evidence>
<reference evidence="1 2" key="1">
    <citation type="submission" date="2023-07" db="EMBL/GenBank/DDBJ databases">
        <title>Genomic Encyclopedia of Type Strains, Phase IV (KMG-IV): sequencing the most valuable type-strain genomes for metagenomic binning, comparative biology and taxonomic classification.</title>
        <authorList>
            <person name="Goeker M."/>
        </authorList>
    </citation>
    <scope>NUCLEOTIDE SEQUENCE [LARGE SCALE GENOMIC DNA]</scope>
    <source>
        <strain evidence="1 2">DSM 19619</strain>
    </source>
</reference>
<organism evidence="1 2">
    <name type="scientific">Labrys wisconsinensis</name>
    <dbReference type="NCBI Taxonomy" id="425677"/>
    <lineage>
        <taxon>Bacteria</taxon>
        <taxon>Pseudomonadati</taxon>
        <taxon>Pseudomonadota</taxon>
        <taxon>Alphaproteobacteria</taxon>
        <taxon>Hyphomicrobiales</taxon>
        <taxon>Xanthobacteraceae</taxon>
        <taxon>Labrys</taxon>
    </lineage>
</organism>
<gene>
    <name evidence="1" type="ORF">QO011_005476</name>
</gene>
<keyword evidence="2" id="KW-1185">Reference proteome</keyword>
<evidence type="ECO:0000313" key="2">
    <source>
        <dbReference type="Proteomes" id="UP001242480"/>
    </source>
</evidence>